<sequence length="200" mass="22945">MVLQAGARRTAALRLSGRLVSARTIQAAERRRVALLTLRTARASATTLAAASRRRIARRQLDRAISSATALQARVRSKHENDVDKSELLTRELRVLQYVSKRGYVLALHACFLLVTRQPDAFKHKRRFGCADHYQQQFFCKLVCARPSLPIRMRQCELSLFMCKRLLDDAPPSGWEIRFEEPDKLWLLPAYKRQSDVPSQ</sequence>
<dbReference type="AlphaFoldDB" id="A0AB34IT66"/>
<reference evidence="1 2" key="1">
    <citation type="journal article" date="2024" name="Science">
        <title>Giant polyketide synthase enzymes in the biosynthesis of giant marine polyether toxins.</title>
        <authorList>
            <person name="Fallon T.R."/>
            <person name="Shende V.V."/>
            <person name="Wierzbicki I.H."/>
            <person name="Pendleton A.L."/>
            <person name="Watervoot N.F."/>
            <person name="Auber R.P."/>
            <person name="Gonzalez D.J."/>
            <person name="Wisecaver J.H."/>
            <person name="Moore B.S."/>
        </authorList>
    </citation>
    <scope>NUCLEOTIDE SEQUENCE [LARGE SCALE GENOMIC DNA]</scope>
    <source>
        <strain evidence="1 2">12B1</strain>
    </source>
</reference>
<name>A0AB34IT66_PRYPA</name>
<gene>
    <name evidence="1" type="ORF">AB1Y20_008497</name>
</gene>
<protein>
    <submittedName>
        <fullName evidence="1">Uncharacterized protein</fullName>
    </submittedName>
</protein>
<comment type="caution">
    <text evidence="1">The sequence shown here is derived from an EMBL/GenBank/DDBJ whole genome shotgun (WGS) entry which is preliminary data.</text>
</comment>
<keyword evidence="2" id="KW-1185">Reference proteome</keyword>
<dbReference type="EMBL" id="JBGBPQ010000019">
    <property type="protein sequence ID" value="KAL1504719.1"/>
    <property type="molecule type" value="Genomic_DNA"/>
</dbReference>
<evidence type="ECO:0000313" key="1">
    <source>
        <dbReference type="EMBL" id="KAL1504719.1"/>
    </source>
</evidence>
<proteinExistence type="predicted"/>
<organism evidence="1 2">
    <name type="scientific">Prymnesium parvum</name>
    <name type="common">Toxic golden alga</name>
    <dbReference type="NCBI Taxonomy" id="97485"/>
    <lineage>
        <taxon>Eukaryota</taxon>
        <taxon>Haptista</taxon>
        <taxon>Haptophyta</taxon>
        <taxon>Prymnesiophyceae</taxon>
        <taxon>Prymnesiales</taxon>
        <taxon>Prymnesiaceae</taxon>
        <taxon>Prymnesium</taxon>
    </lineage>
</organism>
<accession>A0AB34IT66</accession>
<dbReference type="Proteomes" id="UP001515480">
    <property type="component" value="Unassembled WGS sequence"/>
</dbReference>
<evidence type="ECO:0000313" key="2">
    <source>
        <dbReference type="Proteomes" id="UP001515480"/>
    </source>
</evidence>